<proteinExistence type="predicted"/>
<evidence type="ECO:0000313" key="4">
    <source>
        <dbReference type="Proteomes" id="UP000596742"/>
    </source>
</evidence>
<name>A0A8B6G9B5_MYTGA</name>
<comment type="caution">
    <text evidence="3">The sequence shown here is derived from an EMBL/GenBank/DDBJ whole genome shotgun (WGS) entry which is preliminary data.</text>
</comment>
<gene>
    <name evidence="3" type="ORF">MGAL_10B027385</name>
</gene>
<dbReference type="AlphaFoldDB" id="A0A8B6G9B5"/>
<dbReference type="EMBL" id="UYJE01008066">
    <property type="protein sequence ID" value="VDI60717.1"/>
    <property type="molecule type" value="Genomic_DNA"/>
</dbReference>
<evidence type="ECO:0000259" key="2">
    <source>
        <dbReference type="PROSITE" id="PS00028"/>
    </source>
</evidence>
<organism evidence="3 4">
    <name type="scientific">Mytilus galloprovincialis</name>
    <name type="common">Mediterranean mussel</name>
    <dbReference type="NCBI Taxonomy" id="29158"/>
    <lineage>
        <taxon>Eukaryota</taxon>
        <taxon>Metazoa</taxon>
        <taxon>Spiralia</taxon>
        <taxon>Lophotrochozoa</taxon>
        <taxon>Mollusca</taxon>
        <taxon>Bivalvia</taxon>
        <taxon>Autobranchia</taxon>
        <taxon>Pteriomorphia</taxon>
        <taxon>Mytilida</taxon>
        <taxon>Mytiloidea</taxon>
        <taxon>Mytilidae</taxon>
        <taxon>Mytilinae</taxon>
        <taxon>Mytilus</taxon>
    </lineage>
</organism>
<dbReference type="OrthoDB" id="6145445at2759"/>
<dbReference type="PROSITE" id="PS00028">
    <property type="entry name" value="ZINC_FINGER_C2H2_1"/>
    <property type="match status" value="1"/>
</dbReference>
<dbReference type="InterPro" id="IPR013087">
    <property type="entry name" value="Znf_C2H2_type"/>
</dbReference>
<protein>
    <recommendedName>
        <fullName evidence="2">C2H2-type domain-containing protein</fullName>
    </recommendedName>
</protein>
<reference evidence="3" key="1">
    <citation type="submission" date="2018-11" db="EMBL/GenBank/DDBJ databases">
        <authorList>
            <person name="Alioto T."/>
            <person name="Alioto T."/>
        </authorList>
    </citation>
    <scope>NUCLEOTIDE SEQUENCE</scope>
</reference>
<evidence type="ECO:0000313" key="3">
    <source>
        <dbReference type="EMBL" id="VDI60717.1"/>
    </source>
</evidence>
<feature type="region of interest" description="Disordered" evidence="1">
    <location>
        <begin position="863"/>
        <end position="889"/>
    </location>
</feature>
<accession>A0A8B6G9B5</accession>
<dbReference type="Proteomes" id="UP000596742">
    <property type="component" value="Unassembled WGS sequence"/>
</dbReference>
<feature type="domain" description="C2H2-type" evidence="2">
    <location>
        <begin position="913"/>
        <end position="937"/>
    </location>
</feature>
<keyword evidence="4" id="KW-1185">Reference proteome</keyword>
<evidence type="ECO:0000256" key="1">
    <source>
        <dbReference type="SAM" id="MobiDB-lite"/>
    </source>
</evidence>
<dbReference type="PANTHER" id="PTHR33845">
    <property type="entry name" value="C2H2-TYPE DOMAIN-CONTAINING PROTEIN"/>
    <property type="match status" value="1"/>
</dbReference>
<dbReference type="PANTHER" id="PTHR33845:SF1">
    <property type="entry name" value="C2H2-TYPE DOMAIN-CONTAINING PROTEIN"/>
    <property type="match status" value="1"/>
</dbReference>
<sequence>MDCHFGLLFPTVACGILPRFPLEATKVKLNDCYKSTQSHLSSLKLSQKLREGELISFRAGLFTFNGNIEVCPKHRHFLGIFWRPKAGCAFPDHLGRCRPDRPINLEMCRNIYFEKGVVLPVGAGICKKCRGVYYNTFPATDVECQNIEPHDHVFEENNNTTNYHLRTLPAVKYATEDLIDNVSCDSSQENQNLSSSQISQESNWSATSNAQGVLKEGLHSMNSALDLLGKGTISPIKFQLKTPLEHVKDSTVRYLKRKANEAVHSVLEHIAPGQSSQLLHLLARETSIINVPTTSTDLTNLIANLYMEADNNTLKCQLLSMISSPDMHTKENLQSLIPGLSKWKIDQSRSHIATCGAGVPQQTQGSFYRNRMDPEKLEHALDFILDPNFVQICSYGTRNLKFDNGETVSIPEVVRTSCHSSLVQMYKTYCKESVFTPLADSTLYKILSTCSAAKRTNLSGLDNMAADGTSACDSLLKTIEDLSDHGVVKDKIMELKSGIKSLKLYLKSEYSRNIDMASTIPDHCMKFALSSSSDVLLQEKCDHQHEALCEKCGLMEEMEHQIKTAISSVQDFETASDIKLSVDFDISKVKQWKSHILRTKNQNECRYHLMETLESHQMIIVMDWAMKFLPLLFREKQSDFYGQKGLNWHVSVAIFRSSDGALKHNTFTHLLNGCKQDWYAVASILEHTLHTIKAQKPEVEEVFLRSDNAGCYHCGCLWLALDGIGERTGIRILRYDYSEPQAGKSVCDSKIAHMRCKMKMHVSSGGNITTAEDMQAAIMSGSGVSGCQCAVVSVDTTKQTMFQHKLKGVNSISNLKFEENNIIYWQSFNIGIGRKIMRSDVLRQEQEETGLIIHSNFDKLPDNKHGDIRSCRPTTVNDGDQENRNEDADVTQELPNENVVEDIVEGPAKLFLCPEQGCIKMYQTHSNLERHVYLDRHVYESNPQTSTYDQVKKKWAETCYTNLEVSQVGVSTLRRSTEGESVENDMTMMTADQNVGWALKKDRKVTRFSTRVKSYLSDVFQAGNTSGKKVNPSDISKLMKCSRNEDGERRFCREECLTTSQINSYFSRLALLNRRDGVHNRQRIELVEDEDLQSVVAAIEDEELRETLHAHLG</sequence>